<dbReference type="InterPro" id="IPR036397">
    <property type="entry name" value="RNaseH_sf"/>
</dbReference>
<dbReference type="InterPro" id="IPR000477">
    <property type="entry name" value="RT_dom"/>
</dbReference>
<dbReference type="InterPro" id="IPR002156">
    <property type="entry name" value="RNaseH_domain"/>
</dbReference>
<sequence length="1217" mass="138807">MEPDNIPVTTVEELTHRTQHVSCADNRLELCQPQNIPSQTNFLLLGKIISPKTFHSPIILEIVSRAWNLARPIKVKKVDRNLFAFSFVHEADFQLVFNRIPWTIRGAHLNLKVWNPNLAWQEIDFSNSPFWVQDHGIPLAWMNKDFIESIGRNVGQVLEVDFIGEPQMLWKRFVRVRINMNINAPFCLGIFLPRPGLKDLWISLKYERLLELCFRCGLIGHSEGKCTEKKLFLRNEFGGLFPKFGDWIKVENGNLPPSLYVHPSVTPTVEVPKIVYPTTVATAADELKNRTSKGTVLPTTTLRTSDTESFTSPWLCFRDFNSILDANEKEGRSGSCSSAPNFLRNLLFDLGAVPWTWGSQVPNLLGATKDGGVVVSKKGLIVSIRITARYTNPSDFQAPRPFRFEAMWTKDRRCLDVIKGGWKLEVPGNPSFKLCRKQSNTSAALRKWNKEIFGHCQTRINVLSEEIEKIQAKPSSESNMREEAFIQQELNTWLSKNESMGDDGEWIVKISEIREFAVQKFNHLFTSDPVSFLSDLDNLITPAITDLENSFLCLIPSPMEIKDALFVNGSITKHFWPSRGLRQGDPLSPYLFILGQEVLSRLIDREFMLGSIKGVKMNVAGPAFTHVMYADDIMIFAKANCNEICVLDNCLETYYEWLGQLINRDKSGLICSKLVQRDRKREIKHILQMKKVNPHASYLGSPLFHSNSRIKDFKFLQDKLEARLMGWRSKALSWAGRATMIRSVALSLPTYTFSSSNVPISVCEKMDATIRRFWWKPNQESGGYLAPYMIALRSKYKVKEDWINRDPPANASCTWRAIELLKPQLRKGICYLIGSGEKVDVWKDPWVPWLPSFTPKPKSNLTPMPKSNLTPMPKSNLTPMHPLLVFYLIDPETQSWRFDVLEEMFDLESIVAISKIVIPMVHRVDILSWIVDSKGTFTVKSAYEVNVKHLWPINPDPIWKKLWKTKIHERLKTFIWCIGNGVLPTNLNIATRGLRPEYLAVLCDLDVVKLVVNPPTPNALHCEKNLAELFASIQIALTLELIWRFRNQVVFQAKPDCPLLLIKNLELKIVEHVQASLGESYSEFDTLWRPPNAGVIKINVDAVMYSDFATIVAVARNESGLVVKAWAKKIYSYDACIAEALAIRWAIELAKVENWCEIIVESDAQVCMNALLLDSVGCEWRIYNLCSDILDLASKFDFCEFCWVKREANMAAHSLAS</sequence>
<evidence type="ECO:0000313" key="3">
    <source>
        <dbReference type="EMBL" id="SPC80551.1"/>
    </source>
</evidence>
<name>A0A2N9F106_FAGSY</name>
<feature type="domain" description="CCHC-type" evidence="2">
    <location>
        <begin position="213"/>
        <end position="228"/>
    </location>
</feature>
<dbReference type="GO" id="GO:0008270">
    <property type="term" value="F:zinc ion binding"/>
    <property type="evidence" value="ECO:0007669"/>
    <property type="project" value="UniProtKB-KW"/>
</dbReference>
<organism evidence="3">
    <name type="scientific">Fagus sylvatica</name>
    <name type="common">Beechnut</name>
    <dbReference type="NCBI Taxonomy" id="28930"/>
    <lineage>
        <taxon>Eukaryota</taxon>
        <taxon>Viridiplantae</taxon>
        <taxon>Streptophyta</taxon>
        <taxon>Embryophyta</taxon>
        <taxon>Tracheophyta</taxon>
        <taxon>Spermatophyta</taxon>
        <taxon>Magnoliopsida</taxon>
        <taxon>eudicotyledons</taxon>
        <taxon>Gunneridae</taxon>
        <taxon>Pentapetalae</taxon>
        <taxon>rosids</taxon>
        <taxon>fabids</taxon>
        <taxon>Fagales</taxon>
        <taxon>Fagaceae</taxon>
        <taxon>Fagus</taxon>
    </lineage>
</organism>
<accession>A0A2N9F106</accession>
<dbReference type="GO" id="GO:0003676">
    <property type="term" value="F:nucleic acid binding"/>
    <property type="evidence" value="ECO:0007669"/>
    <property type="project" value="InterPro"/>
</dbReference>
<dbReference type="Pfam" id="PF13456">
    <property type="entry name" value="RVT_3"/>
    <property type="match status" value="1"/>
</dbReference>
<dbReference type="CDD" id="cd06222">
    <property type="entry name" value="RNase_H_like"/>
    <property type="match status" value="1"/>
</dbReference>
<dbReference type="Gene3D" id="3.30.420.10">
    <property type="entry name" value="Ribonuclease H-like superfamily/Ribonuclease H"/>
    <property type="match status" value="1"/>
</dbReference>
<dbReference type="Pfam" id="PF14111">
    <property type="entry name" value="DUF4283"/>
    <property type="match status" value="1"/>
</dbReference>
<dbReference type="Pfam" id="PF13966">
    <property type="entry name" value="zf-RVT"/>
    <property type="match status" value="1"/>
</dbReference>
<dbReference type="Pfam" id="PF00078">
    <property type="entry name" value="RVT_1"/>
    <property type="match status" value="1"/>
</dbReference>
<gene>
    <name evidence="3" type="ORF">FSB_LOCUS8433</name>
</gene>
<dbReference type="InterPro" id="IPR001878">
    <property type="entry name" value="Znf_CCHC"/>
</dbReference>
<dbReference type="EMBL" id="OIVN01000456">
    <property type="protein sequence ID" value="SPC80551.1"/>
    <property type="molecule type" value="Genomic_DNA"/>
</dbReference>
<dbReference type="AlphaFoldDB" id="A0A2N9F106"/>
<evidence type="ECO:0000259" key="2">
    <source>
        <dbReference type="PROSITE" id="PS50158"/>
    </source>
</evidence>
<evidence type="ECO:0000256" key="1">
    <source>
        <dbReference type="PROSITE-ProRule" id="PRU00047"/>
    </source>
</evidence>
<dbReference type="InterPro" id="IPR012337">
    <property type="entry name" value="RNaseH-like_sf"/>
</dbReference>
<dbReference type="Pfam" id="PF14392">
    <property type="entry name" value="zf-CCHC_4"/>
    <property type="match status" value="1"/>
</dbReference>
<keyword evidence="1" id="KW-0863">Zinc-finger</keyword>
<dbReference type="InterPro" id="IPR025836">
    <property type="entry name" value="Zn_knuckle_CX2CX4HX4C"/>
</dbReference>
<reference evidence="3" key="1">
    <citation type="submission" date="2018-02" db="EMBL/GenBank/DDBJ databases">
        <authorList>
            <person name="Cohen D.B."/>
            <person name="Kent A.D."/>
        </authorList>
    </citation>
    <scope>NUCLEOTIDE SEQUENCE</scope>
</reference>
<protein>
    <recommendedName>
        <fullName evidence="2">CCHC-type domain-containing protein</fullName>
    </recommendedName>
</protein>
<keyword evidence="1" id="KW-0479">Metal-binding</keyword>
<dbReference type="InterPro" id="IPR044730">
    <property type="entry name" value="RNase_H-like_dom_plant"/>
</dbReference>
<dbReference type="PANTHER" id="PTHR33116">
    <property type="entry name" value="REVERSE TRANSCRIPTASE ZINC-BINDING DOMAIN-CONTAINING PROTEIN-RELATED-RELATED"/>
    <property type="match status" value="1"/>
</dbReference>
<dbReference type="PANTHER" id="PTHR33116:SF86">
    <property type="entry name" value="REVERSE TRANSCRIPTASE DOMAIN-CONTAINING PROTEIN"/>
    <property type="match status" value="1"/>
</dbReference>
<dbReference type="PROSITE" id="PS50158">
    <property type="entry name" value="ZF_CCHC"/>
    <property type="match status" value="1"/>
</dbReference>
<dbReference type="GO" id="GO:0004523">
    <property type="term" value="F:RNA-DNA hybrid ribonuclease activity"/>
    <property type="evidence" value="ECO:0007669"/>
    <property type="project" value="InterPro"/>
</dbReference>
<dbReference type="InterPro" id="IPR026960">
    <property type="entry name" value="RVT-Znf"/>
</dbReference>
<dbReference type="SUPFAM" id="SSF53098">
    <property type="entry name" value="Ribonuclease H-like"/>
    <property type="match status" value="1"/>
</dbReference>
<keyword evidence="1" id="KW-0862">Zinc</keyword>
<proteinExistence type="predicted"/>
<dbReference type="InterPro" id="IPR025558">
    <property type="entry name" value="DUF4283"/>
</dbReference>